<comment type="catalytic activity">
    <reaction evidence="5">
        <text>a 2'-deoxyadenosine in DNA + S-adenosyl-L-methionine = an N(6)-methyl-2'-deoxyadenosine in DNA + S-adenosyl-L-homocysteine + H(+)</text>
        <dbReference type="Rhea" id="RHEA:15197"/>
        <dbReference type="Rhea" id="RHEA-COMP:12418"/>
        <dbReference type="Rhea" id="RHEA-COMP:12419"/>
        <dbReference type="ChEBI" id="CHEBI:15378"/>
        <dbReference type="ChEBI" id="CHEBI:57856"/>
        <dbReference type="ChEBI" id="CHEBI:59789"/>
        <dbReference type="ChEBI" id="CHEBI:90615"/>
        <dbReference type="ChEBI" id="CHEBI:90616"/>
        <dbReference type="EC" id="2.1.1.72"/>
    </reaction>
</comment>
<dbReference type="Pfam" id="PF07669">
    <property type="entry name" value="Eco57I"/>
    <property type="match status" value="1"/>
</dbReference>
<protein>
    <recommendedName>
        <fullName evidence="1">site-specific DNA-methyltransferase (adenine-specific)</fullName>
        <ecNumber evidence="1">2.1.1.72</ecNumber>
    </recommendedName>
</protein>
<dbReference type="InterPro" id="IPR029063">
    <property type="entry name" value="SAM-dependent_MTases_sf"/>
</dbReference>
<proteinExistence type="predicted"/>
<feature type="domain" description="Type II methyltransferase M.TaqI-like" evidence="6">
    <location>
        <begin position="202"/>
        <end position="459"/>
    </location>
</feature>
<dbReference type="GO" id="GO:0006304">
    <property type="term" value="P:DNA modification"/>
    <property type="evidence" value="ECO:0007669"/>
    <property type="project" value="InterPro"/>
</dbReference>
<sequence>DLWKKLFITFKLVRDGNNLLGVNSFNGSLFKDENLAIIIGKNLSVTNDIVIRVIRLLTTFKDANIRQKINFSIEEEEIGSIYESLLDLKPHLASSSEFKLMSQTMERKSTGSYYTPKPLIDILIRTTLQPLVEDKLKKAGNDLDKRKKVILDLKVCDPACGGGTFLLSALDFLGKKLAEVKTSSDSPLEVDLREARREILQHCIYGVDVNPLAVELAKISLWLRACVKNKPLNFLDNHIRCGNSLIGLGQKTEISDIDPAAFKAISGNPSTAIPKENTKLQNMARKIIRDEIKEQMKSERRITTITAFMTDNRTADICSTKFQEIVDMSESDPEEIKKKEDKYGELRKNENYLQALNEANIWTSAFFWPFEGTTLGEIPRYTTIEQLRNKSADPELLNLMEKINIITKENQFFHWYIEFPEVFSTERGGFDCILTNPPWETLQLKENEYFAGLNNEIIKAKNQSERRRLIIALNETNPELFNKYKNAWKNSKKFSYFLKTSQFFNLTARGTINT</sequence>
<dbReference type="PANTHER" id="PTHR33841">
    <property type="entry name" value="DNA METHYLTRANSFERASE YEEA-RELATED"/>
    <property type="match status" value="1"/>
</dbReference>
<feature type="non-terminal residue" evidence="7">
    <location>
        <position position="1"/>
    </location>
</feature>
<accession>A0A0F9BE04</accession>
<dbReference type="PANTHER" id="PTHR33841:SF1">
    <property type="entry name" value="DNA METHYLTRANSFERASE A"/>
    <property type="match status" value="1"/>
</dbReference>
<reference evidence="7" key="1">
    <citation type="journal article" date="2015" name="Nature">
        <title>Complex archaea that bridge the gap between prokaryotes and eukaryotes.</title>
        <authorList>
            <person name="Spang A."/>
            <person name="Saw J.H."/>
            <person name="Jorgensen S.L."/>
            <person name="Zaremba-Niedzwiedzka K."/>
            <person name="Martijn J."/>
            <person name="Lind A.E."/>
            <person name="van Eijk R."/>
            <person name="Schleper C."/>
            <person name="Guy L."/>
            <person name="Ettema T.J."/>
        </authorList>
    </citation>
    <scope>NUCLEOTIDE SEQUENCE</scope>
</reference>
<evidence type="ECO:0000256" key="5">
    <source>
        <dbReference type="ARBA" id="ARBA00047942"/>
    </source>
</evidence>
<keyword evidence="3" id="KW-0808">Transferase</keyword>
<dbReference type="InterPro" id="IPR011639">
    <property type="entry name" value="MethylTrfase_TaqI-like_dom"/>
</dbReference>
<keyword evidence="4" id="KW-0949">S-adenosyl-L-methionine</keyword>
<dbReference type="InterPro" id="IPR050953">
    <property type="entry name" value="N4_N6_ade-DNA_methylase"/>
</dbReference>
<dbReference type="SUPFAM" id="SSF53335">
    <property type="entry name" value="S-adenosyl-L-methionine-dependent methyltransferases"/>
    <property type="match status" value="1"/>
</dbReference>
<dbReference type="Gene3D" id="3.40.50.150">
    <property type="entry name" value="Vaccinia Virus protein VP39"/>
    <property type="match status" value="2"/>
</dbReference>
<evidence type="ECO:0000313" key="7">
    <source>
        <dbReference type="EMBL" id="KKL20169.1"/>
    </source>
</evidence>
<evidence type="ECO:0000256" key="3">
    <source>
        <dbReference type="ARBA" id="ARBA00022679"/>
    </source>
</evidence>
<dbReference type="AlphaFoldDB" id="A0A0F9BE04"/>
<evidence type="ECO:0000256" key="2">
    <source>
        <dbReference type="ARBA" id="ARBA00022603"/>
    </source>
</evidence>
<dbReference type="GO" id="GO:0003676">
    <property type="term" value="F:nucleic acid binding"/>
    <property type="evidence" value="ECO:0007669"/>
    <property type="project" value="InterPro"/>
</dbReference>
<gene>
    <name evidence="7" type="ORF">LCGC14_2458150</name>
</gene>
<evidence type="ECO:0000256" key="1">
    <source>
        <dbReference type="ARBA" id="ARBA00011900"/>
    </source>
</evidence>
<dbReference type="EC" id="2.1.1.72" evidence="1"/>
<evidence type="ECO:0000256" key="4">
    <source>
        <dbReference type="ARBA" id="ARBA00022691"/>
    </source>
</evidence>
<dbReference type="PROSITE" id="PS00092">
    <property type="entry name" value="N6_MTASE"/>
    <property type="match status" value="1"/>
</dbReference>
<keyword evidence="2" id="KW-0489">Methyltransferase</keyword>
<dbReference type="GO" id="GO:0032259">
    <property type="term" value="P:methylation"/>
    <property type="evidence" value="ECO:0007669"/>
    <property type="project" value="UniProtKB-KW"/>
</dbReference>
<dbReference type="GO" id="GO:0009007">
    <property type="term" value="F:site-specific DNA-methyltransferase (adenine-specific) activity"/>
    <property type="evidence" value="ECO:0007669"/>
    <property type="project" value="UniProtKB-EC"/>
</dbReference>
<organism evidence="7">
    <name type="scientific">marine sediment metagenome</name>
    <dbReference type="NCBI Taxonomy" id="412755"/>
    <lineage>
        <taxon>unclassified sequences</taxon>
        <taxon>metagenomes</taxon>
        <taxon>ecological metagenomes</taxon>
    </lineage>
</organism>
<dbReference type="EMBL" id="LAZR01038203">
    <property type="protein sequence ID" value="KKL20169.1"/>
    <property type="molecule type" value="Genomic_DNA"/>
</dbReference>
<name>A0A0F9BE04_9ZZZZ</name>
<comment type="caution">
    <text evidence="7">The sequence shown here is derived from an EMBL/GenBank/DDBJ whole genome shotgun (WGS) entry which is preliminary data.</text>
</comment>
<evidence type="ECO:0000259" key="6">
    <source>
        <dbReference type="Pfam" id="PF07669"/>
    </source>
</evidence>
<feature type="non-terminal residue" evidence="7">
    <location>
        <position position="514"/>
    </location>
</feature>
<dbReference type="InterPro" id="IPR002052">
    <property type="entry name" value="DNA_methylase_N6_adenine_CS"/>
</dbReference>
<dbReference type="PRINTS" id="PR00507">
    <property type="entry name" value="N12N6MTFRASE"/>
</dbReference>